<dbReference type="InterPro" id="IPR006311">
    <property type="entry name" value="TAT_signal"/>
</dbReference>
<proteinExistence type="predicted"/>
<dbReference type="OrthoDB" id="954262at2"/>
<evidence type="ECO:0008006" key="3">
    <source>
        <dbReference type="Google" id="ProtNLM"/>
    </source>
</evidence>
<dbReference type="CDD" id="cd00657">
    <property type="entry name" value="Ferritin_like"/>
    <property type="match status" value="1"/>
</dbReference>
<dbReference type="RefSeq" id="WP_094549814.1">
    <property type="nucleotide sequence ID" value="NZ_MQWB01000001.1"/>
</dbReference>
<dbReference type="InterPro" id="IPR012347">
    <property type="entry name" value="Ferritin-like"/>
</dbReference>
<name>A0A259U280_9BACT</name>
<dbReference type="PROSITE" id="PS51318">
    <property type="entry name" value="TAT"/>
    <property type="match status" value="1"/>
</dbReference>
<reference evidence="1 2" key="1">
    <citation type="submission" date="2016-11" db="EMBL/GenBank/DDBJ databases">
        <title>Study of marine rhodopsin-containing bacteria.</title>
        <authorList>
            <person name="Yoshizawa S."/>
            <person name="Kumagai Y."/>
            <person name="Kogure K."/>
        </authorList>
    </citation>
    <scope>NUCLEOTIDE SEQUENCE [LARGE SCALE GENOMIC DNA]</scope>
    <source>
        <strain evidence="1 2">SG-29</strain>
    </source>
</reference>
<dbReference type="InterPro" id="IPR009078">
    <property type="entry name" value="Ferritin-like_SF"/>
</dbReference>
<dbReference type="SUPFAM" id="SSF47240">
    <property type="entry name" value="Ferritin-like"/>
    <property type="match status" value="1"/>
</dbReference>
<accession>A0A259U280</accession>
<dbReference type="Proteomes" id="UP000216446">
    <property type="component" value="Unassembled WGS sequence"/>
</dbReference>
<evidence type="ECO:0000313" key="1">
    <source>
        <dbReference type="EMBL" id="OZC03914.1"/>
    </source>
</evidence>
<dbReference type="InParanoid" id="A0A259U280"/>
<gene>
    <name evidence="1" type="ORF">BSZ36_13545</name>
</gene>
<comment type="caution">
    <text evidence="1">The sequence shown here is derived from an EMBL/GenBank/DDBJ whole genome shotgun (WGS) entry which is preliminary data.</text>
</comment>
<protein>
    <recommendedName>
        <fullName evidence="3">Ferritin-like domain-containing protein</fullName>
    </recommendedName>
</protein>
<dbReference type="AlphaFoldDB" id="A0A259U280"/>
<dbReference type="Gene3D" id="1.20.1260.10">
    <property type="match status" value="1"/>
</dbReference>
<sequence>MTDFLQDISGLADATSSRRDALRKGAGIGLAAAFASIPFLKPGRVMAQSTEGDFGILNYALTLEYLERSFYRQAIATGSIPSNVSSLFDTIENDETQHVLLLRGAINAAGGTPVQYTDSDFTFTPFLSSYANIRTLAQGLEDTGVRAYKGQAAAITSKDYLTVALQIHSVEARHAAAIRRLNGNQGWIPNAQPNAPEAIAPVYGAGSPASTFPSEANTTQGGINLVTGLSGYSAEEISEAFDEPLGMTTVLAIAGQFISGDEGDGDED</sequence>
<keyword evidence="2" id="KW-1185">Reference proteome</keyword>
<dbReference type="EMBL" id="MQWB01000001">
    <property type="protein sequence ID" value="OZC03914.1"/>
    <property type="molecule type" value="Genomic_DNA"/>
</dbReference>
<organism evidence="1 2">
    <name type="scientific">Rubricoccus marinus</name>
    <dbReference type="NCBI Taxonomy" id="716817"/>
    <lineage>
        <taxon>Bacteria</taxon>
        <taxon>Pseudomonadati</taxon>
        <taxon>Rhodothermota</taxon>
        <taxon>Rhodothermia</taxon>
        <taxon>Rhodothermales</taxon>
        <taxon>Rubricoccaceae</taxon>
        <taxon>Rubricoccus</taxon>
    </lineage>
</organism>
<evidence type="ECO:0000313" key="2">
    <source>
        <dbReference type="Proteomes" id="UP000216446"/>
    </source>
</evidence>
<dbReference type="Pfam" id="PF13668">
    <property type="entry name" value="Ferritin_2"/>
    <property type="match status" value="1"/>
</dbReference>